<dbReference type="GO" id="GO:0003677">
    <property type="term" value="F:DNA binding"/>
    <property type="evidence" value="ECO:0007669"/>
    <property type="project" value="UniProtKB-KW"/>
</dbReference>
<dbReference type="FunFam" id="1.10.10.60:FF:000645">
    <property type="entry name" value="Os07g0634900 protein"/>
    <property type="match status" value="1"/>
</dbReference>
<dbReference type="AlphaFoldDB" id="A0AA89ANF0"/>
<proteinExistence type="predicted"/>
<evidence type="ECO:0000259" key="5">
    <source>
        <dbReference type="PROSITE" id="PS50090"/>
    </source>
</evidence>
<keyword evidence="8" id="KW-1185">Reference proteome</keyword>
<dbReference type="Pfam" id="PF00249">
    <property type="entry name" value="Myb_DNA-binding"/>
    <property type="match status" value="1"/>
</dbReference>
<dbReference type="InterPro" id="IPR015495">
    <property type="entry name" value="Myb_TF_plants"/>
</dbReference>
<gene>
    <name evidence="7" type="ORF">RJ639_015757</name>
</gene>
<name>A0AA89ANF0_9ASTE</name>
<dbReference type="InterPro" id="IPR017930">
    <property type="entry name" value="Myb_dom"/>
</dbReference>
<dbReference type="EMBL" id="JAVXUP010001948">
    <property type="protein sequence ID" value="KAK3006796.1"/>
    <property type="molecule type" value="Genomic_DNA"/>
</dbReference>
<accession>A0AA89ANF0</accession>
<keyword evidence="4" id="KW-0539">Nucleus</keyword>
<feature type="domain" description="HTH myb-type" evidence="6">
    <location>
        <begin position="50"/>
        <end position="100"/>
    </location>
</feature>
<keyword evidence="2" id="KW-0677">Repeat</keyword>
<organism evidence="7 8">
    <name type="scientific">Escallonia herrerae</name>
    <dbReference type="NCBI Taxonomy" id="1293975"/>
    <lineage>
        <taxon>Eukaryota</taxon>
        <taxon>Viridiplantae</taxon>
        <taxon>Streptophyta</taxon>
        <taxon>Embryophyta</taxon>
        <taxon>Tracheophyta</taxon>
        <taxon>Spermatophyta</taxon>
        <taxon>Magnoliopsida</taxon>
        <taxon>eudicotyledons</taxon>
        <taxon>Gunneridae</taxon>
        <taxon>Pentapetalae</taxon>
        <taxon>asterids</taxon>
        <taxon>campanulids</taxon>
        <taxon>Escalloniales</taxon>
        <taxon>Escalloniaceae</taxon>
        <taxon>Escallonia</taxon>
    </lineage>
</organism>
<reference evidence="7" key="1">
    <citation type="submission" date="2022-12" db="EMBL/GenBank/DDBJ databases">
        <title>Draft genome assemblies for two species of Escallonia (Escalloniales).</title>
        <authorList>
            <person name="Chanderbali A."/>
            <person name="Dervinis C."/>
            <person name="Anghel I."/>
            <person name="Soltis D."/>
            <person name="Soltis P."/>
            <person name="Zapata F."/>
        </authorList>
    </citation>
    <scope>NUCLEOTIDE SEQUENCE</scope>
    <source>
        <strain evidence="7">UCBG64.0493</strain>
        <tissue evidence="7">Leaf</tissue>
    </source>
</reference>
<sequence length="323" mass="36633">MVKPYCCSKMNVKRGVCTEQKDAPFHIGTGKCTAVPKAGLRRCGKSCKPRHESFTPEEEELIIKLHAAIGSRWLIIAQQLPGRTDNDVKNHWNAKLRKQLSERGIDHVTHRPFSQILADYANIGNLPKSRTEVEYLKRDLKNTFVLLSEKSPIPTEYFPNFQSHLTPKLEPTQESILSSSYNHQPLDLFGQLQALTLATKASNCTNQDTIQPHHFLDHDQCSSSALISSSSASSSSSIGHDKSPTESFSWHEFLLEEEYLPQGAKEKENLENFSAKPMQAEEISRPKAFEEKECSTSFMEAMLDQENDMLLDFTRLLDEPFNY</sequence>
<dbReference type="InterPro" id="IPR009057">
    <property type="entry name" value="Homeodomain-like_sf"/>
</dbReference>
<dbReference type="PROSITE" id="PS50090">
    <property type="entry name" value="MYB_LIKE"/>
    <property type="match status" value="1"/>
</dbReference>
<evidence type="ECO:0000259" key="6">
    <source>
        <dbReference type="PROSITE" id="PS51294"/>
    </source>
</evidence>
<protein>
    <submittedName>
        <fullName evidence="7">Uncharacterized protein</fullName>
    </submittedName>
</protein>
<dbReference type="PROSITE" id="PS51294">
    <property type="entry name" value="HTH_MYB"/>
    <property type="match status" value="1"/>
</dbReference>
<evidence type="ECO:0000313" key="8">
    <source>
        <dbReference type="Proteomes" id="UP001188597"/>
    </source>
</evidence>
<keyword evidence="3" id="KW-0238">DNA-binding</keyword>
<evidence type="ECO:0000256" key="3">
    <source>
        <dbReference type="ARBA" id="ARBA00023125"/>
    </source>
</evidence>
<dbReference type="CDD" id="cd00167">
    <property type="entry name" value="SANT"/>
    <property type="match status" value="1"/>
</dbReference>
<dbReference type="Proteomes" id="UP001188597">
    <property type="component" value="Unassembled WGS sequence"/>
</dbReference>
<evidence type="ECO:0000313" key="7">
    <source>
        <dbReference type="EMBL" id="KAK3006796.1"/>
    </source>
</evidence>
<dbReference type="PANTHER" id="PTHR47994">
    <property type="entry name" value="F14D16.11-RELATED"/>
    <property type="match status" value="1"/>
</dbReference>
<dbReference type="InterPro" id="IPR001005">
    <property type="entry name" value="SANT/Myb"/>
</dbReference>
<dbReference type="SMART" id="SM00717">
    <property type="entry name" value="SANT"/>
    <property type="match status" value="1"/>
</dbReference>
<evidence type="ECO:0000256" key="2">
    <source>
        <dbReference type="ARBA" id="ARBA00022737"/>
    </source>
</evidence>
<dbReference type="Gene3D" id="1.10.10.60">
    <property type="entry name" value="Homeodomain-like"/>
    <property type="match status" value="1"/>
</dbReference>
<dbReference type="PANTHER" id="PTHR47994:SF5">
    <property type="entry name" value="F14D16.11-RELATED"/>
    <property type="match status" value="1"/>
</dbReference>
<feature type="domain" description="Myb-like" evidence="5">
    <location>
        <begin position="53"/>
        <end position="96"/>
    </location>
</feature>
<evidence type="ECO:0000256" key="1">
    <source>
        <dbReference type="ARBA" id="ARBA00004123"/>
    </source>
</evidence>
<comment type="caution">
    <text evidence="7">The sequence shown here is derived from an EMBL/GenBank/DDBJ whole genome shotgun (WGS) entry which is preliminary data.</text>
</comment>
<comment type="subcellular location">
    <subcellularLocation>
        <location evidence="1">Nucleus</location>
    </subcellularLocation>
</comment>
<dbReference type="GO" id="GO:0005634">
    <property type="term" value="C:nucleus"/>
    <property type="evidence" value="ECO:0007669"/>
    <property type="project" value="UniProtKB-SubCell"/>
</dbReference>
<evidence type="ECO:0000256" key="4">
    <source>
        <dbReference type="ARBA" id="ARBA00023242"/>
    </source>
</evidence>
<dbReference type="SUPFAM" id="SSF46689">
    <property type="entry name" value="Homeodomain-like"/>
    <property type="match status" value="1"/>
</dbReference>